<feature type="region of interest" description="Disordered" evidence="10">
    <location>
        <begin position="367"/>
        <end position="439"/>
    </location>
</feature>
<dbReference type="SMART" id="SM00220">
    <property type="entry name" value="S_TKc"/>
    <property type="match status" value="1"/>
</dbReference>
<feature type="binding site" evidence="9">
    <location>
        <position position="40"/>
    </location>
    <ligand>
        <name>ATP</name>
        <dbReference type="ChEBI" id="CHEBI:30616"/>
    </ligand>
</feature>
<keyword evidence="5 13" id="KW-0418">Kinase</keyword>
<reference evidence="13 14" key="1">
    <citation type="submission" date="2017-06" db="EMBL/GenBank/DDBJ databases">
        <title>Genome sequencing of cyanobaciteial culture collection at National Institute for Environmental Studies (NIES).</title>
        <authorList>
            <person name="Hirose Y."/>
            <person name="Shimura Y."/>
            <person name="Fujisawa T."/>
            <person name="Nakamura Y."/>
            <person name="Kawachi M."/>
        </authorList>
    </citation>
    <scope>NUCLEOTIDE SEQUENCE [LARGE SCALE GENOMIC DNA]</scope>
    <source>
        <strain evidence="13 14">NIES-267</strain>
    </source>
</reference>
<dbReference type="GO" id="GO:0005524">
    <property type="term" value="F:ATP binding"/>
    <property type="evidence" value="ECO:0007669"/>
    <property type="project" value="UniProtKB-UniRule"/>
</dbReference>
<evidence type="ECO:0000256" key="4">
    <source>
        <dbReference type="ARBA" id="ARBA00022741"/>
    </source>
</evidence>
<evidence type="ECO:0000256" key="9">
    <source>
        <dbReference type="PROSITE-ProRule" id="PRU10141"/>
    </source>
</evidence>
<dbReference type="PANTHER" id="PTHR24363:SF0">
    <property type="entry name" value="SERINE_THREONINE KINASE LIKE DOMAIN CONTAINING 1"/>
    <property type="match status" value="1"/>
</dbReference>
<dbReference type="Proteomes" id="UP000218418">
    <property type="component" value="Chromosome"/>
</dbReference>
<keyword evidence="14" id="KW-1185">Reference proteome</keyword>
<keyword evidence="11" id="KW-0812">Transmembrane</keyword>
<evidence type="ECO:0000256" key="5">
    <source>
        <dbReference type="ARBA" id="ARBA00022777"/>
    </source>
</evidence>
<keyword evidence="2 13" id="KW-0723">Serine/threonine-protein kinase</keyword>
<dbReference type="PROSITE" id="PS00108">
    <property type="entry name" value="PROTEIN_KINASE_ST"/>
    <property type="match status" value="1"/>
</dbReference>
<evidence type="ECO:0000256" key="8">
    <source>
        <dbReference type="ARBA" id="ARBA00048679"/>
    </source>
</evidence>
<name>A0A1Z4LZV1_9CYAN</name>
<comment type="catalytic activity">
    <reaction evidence="7">
        <text>L-threonyl-[protein] + ATP = O-phospho-L-threonyl-[protein] + ADP + H(+)</text>
        <dbReference type="Rhea" id="RHEA:46608"/>
        <dbReference type="Rhea" id="RHEA-COMP:11060"/>
        <dbReference type="Rhea" id="RHEA-COMP:11605"/>
        <dbReference type="ChEBI" id="CHEBI:15378"/>
        <dbReference type="ChEBI" id="CHEBI:30013"/>
        <dbReference type="ChEBI" id="CHEBI:30616"/>
        <dbReference type="ChEBI" id="CHEBI:61977"/>
        <dbReference type="ChEBI" id="CHEBI:456216"/>
        <dbReference type="EC" id="2.7.11.1"/>
    </reaction>
</comment>
<evidence type="ECO:0000313" key="14">
    <source>
        <dbReference type="Proteomes" id="UP000218418"/>
    </source>
</evidence>
<keyword evidence="11" id="KW-1133">Transmembrane helix</keyword>
<evidence type="ECO:0000259" key="12">
    <source>
        <dbReference type="PROSITE" id="PS50011"/>
    </source>
</evidence>
<dbReference type="PROSITE" id="PS50011">
    <property type="entry name" value="PROTEIN_KINASE_DOM"/>
    <property type="match status" value="1"/>
</dbReference>
<keyword evidence="6 9" id="KW-0067">ATP-binding</keyword>
<dbReference type="EC" id="2.7.11.1" evidence="1"/>
<dbReference type="SUPFAM" id="SSF56112">
    <property type="entry name" value="Protein kinase-like (PK-like)"/>
    <property type="match status" value="1"/>
</dbReference>
<keyword evidence="3" id="KW-0808">Transferase</keyword>
<organism evidence="13 14">
    <name type="scientific">Calothrix parasitica NIES-267</name>
    <dbReference type="NCBI Taxonomy" id="1973488"/>
    <lineage>
        <taxon>Bacteria</taxon>
        <taxon>Bacillati</taxon>
        <taxon>Cyanobacteriota</taxon>
        <taxon>Cyanophyceae</taxon>
        <taxon>Nostocales</taxon>
        <taxon>Calotrichaceae</taxon>
        <taxon>Calothrix</taxon>
    </lineage>
</organism>
<dbReference type="PANTHER" id="PTHR24363">
    <property type="entry name" value="SERINE/THREONINE PROTEIN KINASE"/>
    <property type="match status" value="1"/>
</dbReference>
<feature type="compositionally biased region" description="Basic and acidic residues" evidence="10">
    <location>
        <begin position="367"/>
        <end position="421"/>
    </location>
</feature>
<gene>
    <name evidence="13" type="ORF">NIES267_62280</name>
</gene>
<evidence type="ECO:0000256" key="6">
    <source>
        <dbReference type="ARBA" id="ARBA00022840"/>
    </source>
</evidence>
<dbReference type="InterPro" id="IPR017441">
    <property type="entry name" value="Protein_kinase_ATP_BS"/>
</dbReference>
<dbReference type="GO" id="GO:0004674">
    <property type="term" value="F:protein serine/threonine kinase activity"/>
    <property type="evidence" value="ECO:0007669"/>
    <property type="project" value="UniProtKB-KW"/>
</dbReference>
<dbReference type="PROSITE" id="PS00107">
    <property type="entry name" value="PROTEIN_KINASE_ATP"/>
    <property type="match status" value="1"/>
</dbReference>
<evidence type="ECO:0000256" key="11">
    <source>
        <dbReference type="SAM" id="Phobius"/>
    </source>
</evidence>
<evidence type="ECO:0000313" key="13">
    <source>
        <dbReference type="EMBL" id="BAY86717.1"/>
    </source>
</evidence>
<dbReference type="EMBL" id="AP018227">
    <property type="protein sequence ID" value="BAY86717.1"/>
    <property type="molecule type" value="Genomic_DNA"/>
</dbReference>
<dbReference type="OrthoDB" id="428678at2"/>
<evidence type="ECO:0000256" key="3">
    <source>
        <dbReference type="ARBA" id="ARBA00022679"/>
    </source>
</evidence>
<sequence>MNQMLENRYRIIKDLGDGGFGKTYVAEDTHMPSLRCSVIKQLKPINKGSEIYQIVQDRFLREAAILEQLGGGSNQIPSLYAYFESNGQFYLVQEYIEGDTLSKKLRTQGKLSSDVVKDILIKILPVLDYVHNKGIVHRDIKPENIIIRNADNLPVLIDFGAVKETMQTIVSEADTLRSSIMTGKSSIVIGTPGFMSSEQLSGRPVFSSDLYALGMTAIYLLTGKMPQELDSDPRTGEVIWKEHAPDVNPELANVLDRAIQSHLRDRFSTANEMLNALQSETIATTVIAPPLPVAATVPPSNQASTVISHQENNIVSSNVEKKKGSKAPVIIALVSALLLGGVGAFAFSMMNQQQVVQQRLASIEEERQKAAESRQEENEQNTKKEQELQRQLEEEKRLRQEAENRRFEQRRVENAAVREPETDSNSNSGSNSNSNSFPEGTFANSEWSLNLSRSDNNIFYQAKSLKDSSSLNLENGRISGSDERKIYTWNNGAYRYQVVWQPNDADYVRLRVFTPSGELLNQLLSKS</sequence>
<dbReference type="InterPro" id="IPR011009">
    <property type="entry name" value="Kinase-like_dom_sf"/>
</dbReference>
<dbReference type="InterPro" id="IPR000719">
    <property type="entry name" value="Prot_kinase_dom"/>
</dbReference>
<accession>A0A1Z4LZV1</accession>
<keyword evidence="11" id="KW-0472">Membrane</keyword>
<feature type="transmembrane region" description="Helical" evidence="11">
    <location>
        <begin position="329"/>
        <end position="350"/>
    </location>
</feature>
<dbReference type="Pfam" id="PF00069">
    <property type="entry name" value="Pkinase"/>
    <property type="match status" value="1"/>
</dbReference>
<dbReference type="InterPro" id="IPR008271">
    <property type="entry name" value="Ser/Thr_kinase_AS"/>
</dbReference>
<evidence type="ECO:0000256" key="1">
    <source>
        <dbReference type="ARBA" id="ARBA00012513"/>
    </source>
</evidence>
<proteinExistence type="predicted"/>
<feature type="compositionally biased region" description="Low complexity" evidence="10">
    <location>
        <begin position="424"/>
        <end position="436"/>
    </location>
</feature>
<dbReference type="Gene3D" id="1.10.510.10">
    <property type="entry name" value="Transferase(Phosphotransferase) domain 1"/>
    <property type="match status" value="1"/>
</dbReference>
<dbReference type="CDD" id="cd14014">
    <property type="entry name" value="STKc_PknB_like"/>
    <property type="match status" value="1"/>
</dbReference>
<evidence type="ECO:0000256" key="7">
    <source>
        <dbReference type="ARBA" id="ARBA00047899"/>
    </source>
</evidence>
<keyword evidence="4 9" id="KW-0547">Nucleotide-binding</keyword>
<feature type="domain" description="Protein kinase" evidence="12">
    <location>
        <begin position="9"/>
        <end position="282"/>
    </location>
</feature>
<evidence type="ECO:0000256" key="2">
    <source>
        <dbReference type="ARBA" id="ARBA00022527"/>
    </source>
</evidence>
<dbReference type="AlphaFoldDB" id="A0A1Z4LZV1"/>
<comment type="catalytic activity">
    <reaction evidence="8">
        <text>L-seryl-[protein] + ATP = O-phospho-L-seryl-[protein] + ADP + H(+)</text>
        <dbReference type="Rhea" id="RHEA:17989"/>
        <dbReference type="Rhea" id="RHEA-COMP:9863"/>
        <dbReference type="Rhea" id="RHEA-COMP:11604"/>
        <dbReference type="ChEBI" id="CHEBI:15378"/>
        <dbReference type="ChEBI" id="CHEBI:29999"/>
        <dbReference type="ChEBI" id="CHEBI:30616"/>
        <dbReference type="ChEBI" id="CHEBI:83421"/>
        <dbReference type="ChEBI" id="CHEBI:456216"/>
        <dbReference type="EC" id="2.7.11.1"/>
    </reaction>
</comment>
<evidence type="ECO:0000256" key="10">
    <source>
        <dbReference type="SAM" id="MobiDB-lite"/>
    </source>
</evidence>
<protein>
    <recommendedName>
        <fullName evidence="1">non-specific serine/threonine protein kinase</fullName>
        <ecNumber evidence="1">2.7.11.1</ecNumber>
    </recommendedName>
</protein>